<organism evidence="9 10">
    <name type="scientific">Staphylococcus auricularis</name>
    <dbReference type="NCBI Taxonomy" id="29379"/>
    <lineage>
        <taxon>Bacteria</taxon>
        <taxon>Bacillati</taxon>
        <taxon>Bacillota</taxon>
        <taxon>Bacilli</taxon>
        <taxon>Bacillales</taxon>
        <taxon>Staphylococcaceae</taxon>
        <taxon>Staphylococcus</taxon>
    </lineage>
</organism>
<dbReference type="Gene3D" id="3.30.70.360">
    <property type="match status" value="1"/>
</dbReference>
<evidence type="ECO:0000313" key="9">
    <source>
        <dbReference type="EMBL" id="PNZ66170.1"/>
    </source>
</evidence>
<evidence type="ECO:0000256" key="6">
    <source>
        <dbReference type="PIRSR" id="PIRSR001123-1"/>
    </source>
</evidence>
<dbReference type="InterPro" id="IPR010162">
    <property type="entry name" value="PepT-like"/>
</dbReference>
<dbReference type="PANTHER" id="PTHR42994">
    <property type="entry name" value="PEPTIDASE T"/>
    <property type="match status" value="1"/>
</dbReference>
<comment type="caution">
    <text evidence="9">The sequence shown here is derived from an EMBL/GenBank/DDBJ whole genome shotgun (WGS) entry which is preliminary data.</text>
</comment>
<keyword evidence="2 7" id="KW-0479">Metal-binding</keyword>
<evidence type="ECO:0000313" key="10">
    <source>
        <dbReference type="Proteomes" id="UP000242470"/>
    </source>
</evidence>
<dbReference type="Pfam" id="PF01546">
    <property type="entry name" value="Peptidase_M20"/>
    <property type="match status" value="1"/>
</dbReference>
<protein>
    <recommendedName>
        <fullName evidence="8">Peptidase M20 dimerisation domain-containing protein</fullName>
    </recommendedName>
</protein>
<dbReference type="GO" id="GO:0046872">
    <property type="term" value="F:metal ion binding"/>
    <property type="evidence" value="ECO:0007669"/>
    <property type="project" value="UniProtKB-UniRule"/>
</dbReference>
<dbReference type="InterPro" id="IPR002933">
    <property type="entry name" value="Peptidase_M20"/>
</dbReference>
<evidence type="ECO:0000256" key="5">
    <source>
        <dbReference type="PIRNR" id="PIRNR001123"/>
    </source>
</evidence>
<reference evidence="9 10" key="1">
    <citation type="submission" date="2017-08" db="EMBL/GenBank/DDBJ databases">
        <title>Draft genome sequences of 64 type strains of genus Staph aureus.</title>
        <authorList>
            <person name="Cole K."/>
            <person name="Golubchik T."/>
            <person name="Russell J."/>
            <person name="Foster D."/>
            <person name="Llewelyn M."/>
            <person name="Wilson D."/>
            <person name="Crook D."/>
            <person name="Paul J."/>
        </authorList>
    </citation>
    <scope>NUCLEOTIDE SEQUENCE [LARGE SCALE GENOMIC DNA]</scope>
    <source>
        <strain evidence="9 10">NCTC 12101</strain>
    </source>
</reference>
<feature type="domain" description="Peptidase M20 dimerisation" evidence="8">
    <location>
        <begin position="204"/>
        <end position="286"/>
    </location>
</feature>
<dbReference type="AlphaFoldDB" id="A0AAP8TSJ5"/>
<feature type="binding site" evidence="7">
    <location>
        <position position="119"/>
    </location>
    <ligand>
        <name>Zn(2+)</name>
        <dbReference type="ChEBI" id="CHEBI:29105"/>
        <label>1</label>
    </ligand>
</feature>
<comment type="cofactor">
    <cofactor evidence="7">
        <name>a divalent metal cation</name>
        <dbReference type="ChEBI" id="CHEBI:60240"/>
    </cofactor>
    <text evidence="7">Binds 2 divalent metal cations per subunit.</text>
</comment>
<dbReference type="PANTHER" id="PTHR42994:SF2">
    <property type="entry name" value="PEPTIDASE"/>
    <property type="match status" value="1"/>
</dbReference>
<dbReference type="Pfam" id="PF07687">
    <property type="entry name" value="M20_dimer"/>
    <property type="match status" value="1"/>
</dbReference>
<gene>
    <name evidence="9" type="ORF">CD158_09640</name>
</gene>
<dbReference type="InterPro" id="IPR036264">
    <property type="entry name" value="Bact_exopeptidase_dim_dom"/>
</dbReference>
<keyword evidence="3" id="KW-0378">Hydrolase</keyword>
<dbReference type="NCBIfam" id="TIGR01883">
    <property type="entry name" value="PepT-like"/>
    <property type="match status" value="1"/>
</dbReference>
<evidence type="ECO:0000256" key="2">
    <source>
        <dbReference type="ARBA" id="ARBA00022723"/>
    </source>
</evidence>
<feature type="binding site" evidence="7">
    <location>
        <position position="153"/>
    </location>
    <ligand>
        <name>Zn(2+)</name>
        <dbReference type="ChEBI" id="CHEBI:29105"/>
        <label>2</label>
    </ligand>
</feature>
<dbReference type="Proteomes" id="UP000242470">
    <property type="component" value="Unassembled WGS sequence"/>
</dbReference>
<keyword evidence="4" id="KW-0862">Zinc</keyword>
<evidence type="ECO:0000256" key="3">
    <source>
        <dbReference type="ARBA" id="ARBA00022801"/>
    </source>
</evidence>
<dbReference type="InterPro" id="IPR011650">
    <property type="entry name" value="Peptidase_M20_dimer"/>
</dbReference>
<comment type="similarity">
    <text evidence="5">Belongs to the peptidase M42 family.</text>
</comment>
<evidence type="ECO:0000259" key="8">
    <source>
        <dbReference type="Pfam" id="PF07687"/>
    </source>
</evidence>
<dbReference type="EMBL" id="PPQW01000072">
    <property type="protein sequence ID" value="PNZ66170.1"/>
    <property type="molecule type" value="Genomic_DNA"/>
</dbReference>
<feature type="binding site" evidence="7">
    <location>
        <position position="119"/>
    </location>
    <ligand>
        <name>Zn(2+)</name>
        <dbReference type="ChEBI" id="CHEBI:29105"/>
        <label>2</label>
    </ligand>
</feature>
<name>A0AAP8TSJ5_9STAP</name>
<feature type="active site" description="Proton acceptor" evidence="6">
    <location>
        <position position="152"/>
    </location>
</feature>
<dbReference type="PIRSF" id="PIRSF001123">
    <property type="entry name" value="PepA_GA"/>
    <property type="match status" value="1"/>
</dbReference>
<dbReference type="SUPFAM" id="SSF55031">
    <property type="entry name" value="Bacterial exopeptidase dimerisation domain"/>
    <property type="match status" value="1"/>
</dbReference>
<evidence type="ECO:0000256" key="1">
    <source>
        <dbReference type="ARBA" id="ARBA00001947"/>
    </source>
</evidence>
<evidence type="ECO:0000256" key="4">
    <source>
        <dbReference type="ARBA" id="ARBA00022833"/>
    </source>
</evidence>
<comment type="cofactor">
    <cofactor evidence="1">
        <name>Zn(2+)</name>
        <dbReference type="ChEBI" id="CHEBI:29105"/>
    </cofactor>
</comment>
<dbReference type="SUPFAM" id="SSF53187">
    <property type="entry name" value="Zn-dependent exopeptidases"/>
    <property type="match status" value="1"/>
</dbReference>
<accession>A0AAP8TSJ5</accession>
<dbReference type="InterPro" id="IPR008007">
    <property type="entry name" value="Peptidase_M42"/>
</dbReference>
<sequence>MVFQMIGVERMDKDRLLRTFLELVQINSETGYEATLHGVLTRVFQALDLTVQEDQASQQLDTHVNNLIISIPATAGYEWCEPICFTAHMDTVTPGAKIKPQIYEDGYIYSDGTTILGADDKAGLTAMIELVRILKEDQIAHGAIQLIITVQEEVGLQGAKALDPSLLNACYGFNVDAHAAIGTTIVASPYSSEIEIVLYGTRANSNHSSSHVSAITLLTQALRQLRSTYTDEHSTIQISHFEGDSGTDNLQDRVALTITLRSFGKELFDAQLNHIKDTFQHMAHNYQTVAEVNVKQQLPGFNLQSPCKAITLAQDSATALNLSATTALTQDSSDGNILNELGIPTVILGVGYENIHTTAERISIESLYLLTRQLVEIVKLSRQSDNLI</sequence>
<dbReference type="Gene3D" id="3.40.630.10">
    <property type="entry name" value="Zn peptidases"/>
    <property type="match status" value="1"/>
</dbReference>
<proteinExistence type="inferred from homology"/>
<dbReference type="GO" id="GO:0004177">
    <property type="term" value="F:aminopeptidase activity"/>
    <property type="evidence" value="ECO:0007669"/>
    <property type="project" value="UniProtKB-UniRule"/>
</dbReference>
<feature type="binding site" evidence="7">
    <location>
        <position position="176"/>
    </location>
    <ligand>
        <name>Zn(2+)</name>
        <dbReference type="ChEBI" id="CHEBI:29105"/>
        <label>1</label>
    </ligand>
</feature>
<evidence type="ECO:0000256" key="7">
    <source>
        <dbReference type="PIRSR" id="PIRSR001123-2"/>
    </source>
</evidence>